<feature type="transmembrane region" description="Helical" evidence="6">
    <location>
        <begin position="77"/>
        <end position="97"/>
    </location>
</feature>
<proteinExistence type="predicted"/>
<feature type="transmembrane region" description="Helical" evidence="6">
    <location>
        <begin position="224"/>
        <end position="249"/>
    </location>
</feature>
<dbReference type="EMBL" id="VLTL01000013">
    <property type="protein sequence ID" value="KAA0170466.1"/>
    <property type="molecule type" value="Genomic_DNA"/>
</dbReference>
<dbReference type="GO" id="GO:0016020">
    <property type="term" value="C:membrane"/>
    <property type="evidence" value="ECO:0007669"/>
    <property type="project" value="UniProtKB-SubCell"/>
</dbReference>
<comment type="caution">
    <text evidence="9">The sequence shown here is derived from an EMBL/GenBank/DDBJ whole genome shotgun (WGS) entry which is preliminary data.</text>
</comment>
<dbReference type="Proteomes" id="UP000324907">
    <property type="component" value="Unassembled WGS sequence"/>
</dbReference>
<dbReference type="Gene3D" id="1.10.287.70">
    <property type="match status" value="2"/>
</dbReference>
<keyword evidence="4 6" id="KW-0472">Membrane</keyword>
<feature type="region of interest" description="Disordered" evidence="5">
    <location>
        <begin position="393"/>
        <end position="423"/>
    </location>
</feature>
<reference evidence="11 12" key="1">
    <citation type="submission" date="2019-07" db="EMBL/GenBank/DDBJ databases">
        <title>Genomes of Cafeteria roenbergensis.</title>
        <authorList>
            <person name="Fischer M.G."/>
            <person name="Hackl T."/>
            <person name="Roman M."/>
        </authorList>
    </citation>
    <scope>NUCLEOTIDE SEQUENCE [LARGE SCALE GENOMIC DNA]</scope>
    <source>
        <strain evidence="9 12">Cflag</strain>
        <strain evidence="10 11">RCC970-E3</strain>
    </source>
</reference>
<evidence type="ECO:0000256" key="6">
    <source>
        <dbReference type="SAM" id="Phobius"/>
    </source>
</evidence>
<name>A0A5A8DD30_CAFRO</name>
<dbReference type="InterPro" id="IPR002048">
    <property type="entry name" value="EF_hand_dom"/>
</dbReference>
<sequence length="939" mass="100399">MAARRVYHHKAYRLASALVALLLCALGFVEPGRTGEPYPSAWVPALELACLVFFAWDCALQYVYLEPRIYVTKKWTIAKAALVPVNFIALVAIYTTAQWSFSWVRLTRPVFLLERFRNVRRIAASIISATPKILSVGAMLGMANILFGVLGFVLLAGIDGDQCTAFAGNPRPPGGCSAFLSADKGGCSDYFASLFDSMTQFFVLTTTANFPEVMLPAYRCSPGYAVLFVSYVLLSTFFLLNLTLAATYIEFKALTQRKVLARYSNIFDGVDLAFERLLLVQAAADAATAAAASGGGAATQDAPRGRTYRGVSARVWADFFCLLHPSTPRAAAMELFRSVDGEGSGFVFSMEFRRMVVFFGRLKVKPARKSGRRRGLVSKLGSSSRAVTRALGLRGATESSEGDGHEAGEAEAPATGGAAAAAAGAGSGPRRVSFAAGVAAGPRGEASAPAAGAADPSMMGQAGAIQQRSLLFRLFKPLLSCWKYALAAPPDEDDEDDYDDDDDNDDDDDEEVGVAGGSHAIVLINAGAVLAELAITPSTGASYSQRGGAESLIEVLQYGSLAVFLVEVLLKLWAFGLARYARNAFNRIDMFLALAAVGGTALEVGLMSNTGEAQWASAITFVRTLRILRPLRTIAGFGTTVRAFLDIIPVLGQYVTVLAAVFYGFAVVGVAAFAGKLSPDDPDVQASAYGVRGFYPYNFNSLGSAMTSLFYLMVVNDWPVLMEGCVAAARTNWARAFFVCFYLVTVVLVLNVLVAFIIESFALQKARIQTEDDAATARLQARQRAITGKSKRVSMGEGSLWRRRMLESDTNSIGNAPAAGDELRSPHAALLAADDRLGMDASAVDPRVVRAAMAVAGWQAVPAGSEWRLALARAGCGLSQFRVKPARSPFDIYDSLYRDAIHEEFPLTFSVGWRGPGEGSGAATSREAFSASPRIEARG</sequence>
<keyword evidence="3 6" id="KW-1133">Transmembrane helix</keyword>
<dbReference type="EMBL" id="VLTM01000027">
    <property type="protein sequence ID" value="KAA0162447.1"/>
    <property type="molecule type" value="Genomic_DNA"/>
</dbReference>
<feature type="transmembrane region" description="Helical" evidence="6">
    <location>
        <begin position="555"/>
        <end position="578"/>
    </location>
</feature>
<accession>A0A5A8DD30</accession>
<feature type="region of interest" description="Disordered" evidence="5">
    <location>
        <begin position="918"/>
        <end position="939"/>
    </location>
</feature>
<evidence type="ECO:0000313" key="12">
    <source>
        <dbReference type="Proteomes" id="UP000325113"/>
    </source>
</evidence>
<evidence type="ECO:0000256" key="5">
    <source>
        <dbReference type="SAM" id="MobiDB-lite"/>
    </source>
</evidence>
<evidence type="ECO:0000313" key="10">
    <source>
        <dbReference type="EMBL" id="KAA0170466.1"/>
    </source>
</evidence>
<dbReference type="PANTHER" id="PTHR46726:SF1">
    <property type="entry name" value="TWO-PORE CALCIUM CHANNEL 3"/>
    <property type="match status" value="1"/>
</dbReference>
<gene>
    <name evidence="10" type="ORF">FNF28_01460</name>
    <name evidence="9" type="ORF">FNF31_03246</name>
</gene>
<dbReference type="SUPFAM" id="SSF81324">
    <property type="entry name" value="Voltage-gated potassium channels"/>
    <property type="match status" value="2"/>
</dbReference>
<feature type="transmembrane region" description="Helical" evidence="6">
    <location>
        <begin position="733"/>
        <end position="758"/>
    </location>
</feature>
<evidence type="ECO:0000256" key="4">
    <source>
        <dbReference type="ARBA" id="ARBA00023136"/>
    </source>
</evidence>
<comment type="subcellular location">
    <subcellularLocation>
        <location evidence="1">Membrane</location>
        <topology evidence="1">Multi-pass membrane protein</topology>
    </subcellularLocation>
</comment>
<protein>
    <recommendedName>
        <fullName evidence="8">EF-hand domain-containing protein</fullName>
    </recommendedName>
</protein>
<feature type="signal peptide" evidence="7">
    <location>
        <begin position="1"/>
        <end position="31"/>
    </location>
</feature>
<evidence type="ECO:0000313" key="11">
    <source>
        <dbReference type="Proteomes" id="UP000324907"/>
    </source>
</evidence>
<dbReference type="InterPro" id="IPR005821">
    <property type="entry name" value="Ion_trans_dom"/>
</dbReference>
<evidence type="ECO:0000259" key="8">
    <source>
        <dbReference type="PROSITE" id="PS50222"/>
    </source>
</evidence>
<keyword evidence="2 6" id="KW-0812">Transmembrane</keyword>
<dbReference type="Gene3D" id="1.20.120.350">
    <property type="entry name" value="Voltage-gated potassium channels. Chain C"/>
    <property type="match status" value="1"/>
</dbReference>
<dbReference type="InterPro" id="IPR027359">
    <property type="entry name" value="Volt_channel_dom_sf"/>
</dbReference>
<feature type="region of interest" description="Disordered" evidence="5">
    <location>
        <begin position="490"/>
        <end position="512"/>
    </location>
</feature>
<organism evidence="9 12">
    <name type="scientific">Cafeteria roenbergensis</name>
    <name type="common">Marine flagellate</name>
    <dbReference type="NCBI Taxonomy" id="33653"/>
    <lineage>
        <taxon>Eukaryota</taxon>
        <taxon>Sar</taxon>
        <taxon>Stramenopiles</taxon>
        <taxon>Bigyra</taxon>
        <taxon>Opalozoa</taxon>
        <taxon>Bicosoecida</taxon>
        <taxon>Cafeteriaceae</taxon>
        <taxon>Cafeteria</taxon>
    </lineage>
</organism>
<dbReference type="AlphaFoldDB" id="A0A5A8DD30"/>
<feature type="transmembrane region" description="Helical" evidence="6">
    <location>
        <begin position="654"/>
        <end position="674"/>
    </location>
</feature>
<dbReference type="GO" id="GO:0005216">
    <property type="term" value="F:monoatomic ion channel activity"/>
    <property type="evidence" value="ECO:0007669"/>
    <property type="project" value="InterPro"/>
</dbReference>
<dbReference type="Pfam" id="PF00520">
    <property type="entry name" value="Ion_trans"/>
    <property type="match status" value="2"/>
</dbReference>
<evidence type="ECO:0000256" key="3">
    <source>
        <dbReference type="ARBA" id="ARBA00022989"/>
    </source>
</evidence>
<evidence type="ECO:0000313" key="9">
    <source>
        <dbReference type="EMBL" id="KAA0162447.1"/>
    </source>
</evidence>
<dbReference type="GO" id="GO:0005509">
    <property type="term" value="F:calcium ion binding"/>
    <property type="evidence" value="ECO:0007669"/>
    <property type="project" value="InterPro"/>
</dbReference>
<feature type="transmembrane region" description="Helical" evidence="6">
    <location>
        <begin position="41"/>
        <end position="65"/>
    </location>
</feature>
<keyword evidence="7" id="KW-0732">Signal</keyword>
<feature type="compositionally biased region" description="Low complexity" evidence="5">
    <location>
        <begin position="410"/>
        <end position="423"/>
    </location>
</feature>
<dbReference type="PROSITE" id="PS50222">
    <property type="entry name" value="EF_HAND_2"/>
    <property type="match status" value="1"/>
</dbReference>
<evidence type="ECO:0000256" key="2">
    <source>
        <dbReference type="ARBA" id="ARBA00022692"/>
    </source>
</evidence>
<feature type="domain" description="EF-hand" evidence="8">
    <location>
        <begin position="327"/>
        <end position="362"/>
    </location>
</feature>
<feature type="transmembrane region" description="Helical" evidence="6">
    <location>
        <begin position="694"/>
        <end position="713"/>
    </location>
</feature>
<evidence type="ECO:0000256" key="1">
    <source>
        <dbReference type="ARBA" id="ARBA00004141"/>
    </source>
</evidence>
<feature type="transmembrane region" description="Helical" evidence="6">
    <location>
        <begin position="133"/>
        <end position="156"/>
    </location>
</feature>
<evidence type="ECO:0000256" key="7">
    <source>
        <dbReference type="SAM" id="SignalP"/>
    </source>
</evidence>
<dbReference type="PANTHER" id="PTHR46726">
    <property type="entry name" value="TWO PORE CHANNEL 3"/>
    <property type="match status" value="1"/>
</dbReference>
<feature type="chain" id="PRO_5033844677" description="EF-hand domain-containing protein" evidence="7">
    <location>
        <begin position="32"/>
        <end position="939"/>
    </location>
</feature>
<dbReference type="Proteomes" id="UP000325113">
    <property type="component" value="Unassembled WGS sequence"/>
</dbReference>